<comment type="cofactor">
    <cofactor evidence="4">
        <name>Mg(2+)</name>
        <dbReference type="ChEBI" id="CHEBI:18420"/>
    </cofactor>
</comment>
<evidence type="ECO:0000313" key="17">
    <source>
        <dbReference type="EMBL" id="KAK7866858.1"/>
    </source>
</evidence>
<evidence type="ECO:0000256" key="6">
    <source>
        <dbReference type="ARBA" id="ARBA00008853"/>
    </source>
</evidence>
<evidence type="ECO:0000256" key="11">
    <source>
        <dbReference type="ARBA" id="ARBA00022801"/>
    </source>
</evidence>
<dbReference type="AlphaFoldDB" id="A0AAN9VMT0"/>
<dbReference type="Pfam" id="PF08450">
    <property type="entry name" value="SGL"/>
    <property type="match status" value="1"/>
</dbReference>
<evidence type="ECO:0000256" key="8">
    <source>
        <dbReference type="ARBA" id="ARBA00016808"/>
    </source>
</evidence>
<evidence type="ECO:0000256" key="12">
    <source>
        <dbReference type="ARBA" id="ARBA00022837"/>
    </source>
</evidence>
<keyword evidence="9" id="KW-0963">Cytoplasm</keyword>
<dbReference type="Proteomes" id="UP001378592">
    <property type="component" value="Unassembled WGS sequence"/>
</dbReference>
<comment type="similarity">
    <text evidence="6">Belongs to the SMP-30/CGR1 family.</text>
</comment>
<evidence type="ECO:0000256" key="15">
    <source>
        <dbReference type="PIRSR" id="PIRSR605511-2"/>
    </source>
</evidence>
<dbReference type="EMBL" id="JAZDUA010000134">
    <property type="protein sequence ID" value="KAK7866858.1"/>
    <property type="molecule type" value="Genomic_DNA"/>
</dbReference>
<gene>
    <name evidence="17" type="ORF">R5R35_006026</name>
</gene>
<dbReference type="PRINTS" id="PR01791">
    <property type="entry name" value="REGUCALCIN"/>
</dbReference>
<evidence type="ECO:0000259" key="16">
    <source>
        <dbReference type="Pfam" id="PF08450"/>
    </source>
</evidence>
<comment type="cofactor">
    <cofactor evidence="2">
        <name>Ca(2+)</name>
        <dbReference type="ChEBI" id="CHEBI:29108"/>
    </cofactor>
</comment>
<dbReference type="PRINTS" id="PR01790">
    <property type="entry name" value="SMP30FAMILY"/>
</dbReference>
<dbReference type="Gene3D" id="2.120.10.30">
    <property type="entry name" value="TolB, C-terminal domain"/>
    <property type="match status" value="1"/>
</dbReference>
<evidence type="ECO:0000256" key="9">
    <source>
        <dbReference type="ARBA" id="ARBA00022490"/>
    </source>
</evidence>
<sequence length="310" mass="33436">MPVPKVERVTQTAILGESPHWEPKEKALYWVDIPGCEVRRYDPVTQEETGIKIDDTPVSFVLPVVGRKGQFVIGHGHDVAVLSWDGRSASPSGLQTLARVDTAPGQEAHILNDGKADATGRLWAGTLGTRRGPGDFEPGAGSLYSLTRGHDLKKQLTGLTIANGLAWSHDKTLFYYIDSPTKRVDVFDFDVADGNIANRRTAFDFVANHVEGVPDGMTIDADGMLWVACFGGNQVVRCDPSTGKLLARVPIPALKVTAVAFGGERLDELFVTTAHKDSTAAQRQAYPQAGSLFRVRDLGVTGVLAHPVVV</sequence>
<dbReference type="InterPro" id="IPR013658">
    <property type="entry name" value="SGL"/>
</dbReference>
<dbReference type="PANTHER" id="PTHR10907">
    <property type="entry name" value="REGUCALCIN"/>
    <property type="match status" value="1"/>
</dbReference>
<name>A0AAN9VMT0_9ORTH</name>
<dbReference type="GO" id="GO:0019853">
    <property type="term" value="P:L-ascorbic acid biosynthetic process"/>
    <property type="evidence" value="ECO:0007669"/>
    <property type="project" value="TreeGrafter"/>
</dbReference>
<feature type="active site" description="Proton donor/acceptor" evidence="14">
    <location>
        <position position="215"/>
    </location>
</feature>
<evidence type="ECO:0000313" key="18">
    <source>
        <dbReference type="Proteomes" id="UP001378592"/>
    </source>
</evidence>
<evidence type="ECO:0000256" key="4">
    <source>
        <dbReference type="ARBA" id="ARBA00001946"/>
    </source>
</evidence>
<evidence type="ECO:0000256" key="1">
    <source>
        <dbReference type="ARBA" id="ARBA00001589"/>
    </source>
</evidence>
<evidence type="ECO:0000256" key="14">
    <source>
        <dbReference type="PIRSR" id="PIRSR605511-1"/>
    </source>
</evidence>
<feature type="binding site" evidence="15">
    <location>
        <position position="17"/>
    </location>
    <ligand>
        <name>a divalent metal cation</name>
        <dbReference type="ChEBI" id="CHEBI:60240"/>
    </ligand>
</feature>
<keyword evidence="10 15" id="KW-0479">Metal-binding</keyword>
<comment type="catalytic activity">
    <reaction evidence="1">
        <text>D-glucono-1,5-lactone + H2O = D-gluconate + H(+)</text>
        <dbReference type="Rhea" id="RHEA:10440"/>
        <dbReference type="ChEBI" id="CHEBI:15377"/>
        <dbReference type="ChEBI" id="CHEBI:15378"/>
        <dbReference type="ChEBI" id="CHEBI:16217"/>
        <dbReference type="ChEBI" id="CHEBI:18391"/>
        <dbReference type="EC" id="3.1.1.17"/>
    </reaction>
</comment>
<keyword evidence="12" id="KW-0106">Calcium</keyword>
<proteinExistence type="inferred from homology"/>
<dbReference type="GO" id="GO:0005737">
    <property type="term" value="C:cytoplasm"/>
    <property type="evidence" value="ECO:0007669"/>
    <property type="project" value="UniProtKB-SubCell"/>
</dbReference>
<accession>A0AAN9VMT0</accession>
<dbReference type="SUPFAM" id="SSF63829">
    <property type="entry name" value="Calcium-dependent phosphotriesterase"/>
    <property type="match status" value="1"/>
</dbReference>
<dbReference type="InterPro" id="IPR005511">
    <property type="entry name" value="SMP-30"/>
</dbReference>
<feature type="binding site" evidence="15">
    <location>
        <position position="112"/>
    </location>
    <ligand>
        <name>substrate</name>
    </ligand>
</feature>
<comment type="cofactor">
    <cofactor evidence="15">
        <name>Zn(2+)</name>
        <dbReference type="ChEBI" id="CHEBI:29105"/>
    </cofactor>
    <text evidence="15">Binds 1 divalent metal cation per subunit.</text>
</comment>
<evidence type="ECO:0000256" key="13">
    <source>
        <dbReference type="ARBA" id="ARBA00032464"/>
    </source>
</evidence>
<evidence type="ECO:0000256" key="3">
    <source>
        <dbReference type="ARBA" id="ARBA00001936"/>
    </source>
</evidence>
<dbReference type="GO" id="GO:0004341">
    <property type="term" value="F:gluconolactonase activity"/>
    <property type="evidence" value="ECO:0007669"/>
    <property type="project" value="UniProtKB-EC"/>
</dbReference>
<reference evidence="17 18" key="1">
    <citation type="submission" date="2024-03" db="EMBL/GenBank/DDBJ databases">
        <title>The genome assembly and annotation of the cricket Gryllus longicercus Weissman &amp; Gray.</title>
        <authorList>
            <person name="Szrajer S."/>
            <person name="Gray D."/>
            <person name="Ylla G."/>
        </authorList>
    </citation>
    <scope>NUCLEOTIDE SEQUENCE [LARGE SCALE GENOMIC DNA]</scope>
    <source>
        <strain evidence="17">DAG 2021-001</strain>
        <tissue evidence="17">Whole body minus gut</tissue>
    </source>
</reference>
<evidence type="ECO:0000256" key="2">
    <source>
        <dbReference type="ARBA" id="ARBA00001913"/>
    </source>
</evidence>
<dbReference type="PANTHER" id="PTHR10907:SF66">
    <property type="entry name" value="MIP34848P1-RELATED"/>
    <property type="match status" value="1"/>
</dbReference>
<dbReference type="InterPro" id="IPR008367">
    <property type="entry name" value="Regucalcin"/>
</dbReference>
<comment type="caution">
    <text evidence="17">The sequence shown here is derived from an EMBL/GenBank/DDBJ whole genome shotgun (WGS) entry which is preliminary data.</text>
</comment>
<feature type="domain" description="SMP-30/Gluconolactonase/LRE-like region" evidence="16">
    <location>
        <begin position="15"/>
        <end position="275"/>
    </location>
</feature>
<dbReference type="InterPro" id="IPR011042">
    <property type="entry name" value="6-blade_b-propeller_TolB-like"/>
</dbReference>
<evidence type="ECO:0000256" key="5">
    <source>
        <dbReference type="ARBA" id="ARBA00004496"/>
    </source>
</evidence>
<feature type="binding site" evidence="15">
    <location>
        <position position="163"/>
    </location>
    <ligand>
        <name>a divalent metal cation</name>
        <dbReference type="ChEBI" id="CHEBI:60240"/>
    </ligand>
</feature>
<dbReference type="FunFam" id="2.120.10.30:FF:000027">
    <property type="entry name" value="Regucalcin homologue"/>
    <property type="match status" value="1"/>
</dbReference>
<evidence type="ECO:0000256" key="10">
    <source>
        <dbReference type="ARBA" id="ARBA00022723"/>
    </source>
</evidence>
<keyword evidence="15" id="KW-0862">Zinc</keyword>
<dbReference type="GO" id="GO:0030234">
    <property type="term" value="F:enzyme regulator activity"/>
    <property type="evidence" value="ECO:0007669"/>
    <property type="project" value="InterPro"/>
</dbReference>
<keyword evidence="18" id="KW-1185">Reference proteome</keyword>
<keyword evidence="11" id="KW-0378">Hydrolase</keyword>
<evidence type="ECO:0000256" key="7">
    <source>
        <dbReference type="ARBA" id="ARBA00013227"/>
    </source>
</evidence>
<comment type="subcellular location">
    <subcellularLocation>
        <location evidence="5">Cytoplasm</location>
    </subcellularLocation>
</comment>
<organism evidence="17 18">
    <name type="scientific">Gryllus longicercus</name>
    <dbReference type="NCBI Taxonomy" id="2509291"/>
    <lineage>
        <taxon>Eukaryota</taxon>
        <taxon>Metazoa</taxon>
        <taxon>Ecdysozoa</taxon>
        <taxon>Arthropoda</taxon>
        <taxon>Hexapoda</taxon>
        <taxon>Insecta</taxon>
        <taxon>Pterygota</taxon>
        <taxon>Neoptera</taxon>
        <taxon>Polyneoptera</taxon>
        <taxon>Orthoptera</taxon>
        <taxon>Ensifera</taxon>
        <taxon>Gryllidea</taxon>
        <taxon>Grylloidea</taxon>
        <taxon>Gryllidae</taxon>
        <taxon>Gryllinae</taxon>
        <taxon>Gryllus</taxon>
    </lineage>
</organism>
<dbReference type="EC" id="3.1.1.17" evidence="7"/>
<dbReference type="GO" id="GO:0005509">
    <property type="term" value="F:calcium ion binding"/>
    <property type="evidence" value="ECO:0007669"/>
    <property type="project" value="InterPro"/>
</dbReference>
<protein>
    <recommendedName>
        <fullName evidence="8">Regucalcin</fullName>
        <ecNumber evidence="7">3.1.1.17</ecNumber>
    </recommendedName>
    <alternativeName>
        <fullName evidence="13">Gluconolactonase</fullName>
    </alternativeName>
</protein>
<comment type="cofactor">
    <cofactor evidence="3">
        <name>Mn(2+)</name>
        <dbReference type="ChEBI" id="CHEBI:29035"/>
    </cofactor>
</comment>
<feature type="binding site" evidence="15">
    <location>
        <position position="215"/>
    </location>
    <ligand>
        <name>a divalent metal cation</name>
        <dbReference type="ChEBI" id="CHEBI:60240"/>
    </ligand>
</feature>